<dbReference type="InterPro" id="IPR001005">
    <property type="entry name" value="SANT/Myb"/>
</dbReference>
<dbReference type="SUPFAM" id="SSF46689">
    <property type="entry name" value="Homeodomain-like"/>
    <property type="match status" value="1"/>
</dbReference>
<dbReference type="OrthoDB" id="2338078at2759"/>
<dbReference type="Pfam" id="PF13837">
    <property type="entry name" value="Myb_DNA-bind_4"/>
    <property type="match status" value="1"/>
</dbReference>
<feature type="region of interest" description="Disordered" evidence="1">
    <location>
        <begin position="122"/>
        <end position="147"/>
    </location>
</feature>
<dbReference type="InParanoid" id="A0A1Y1WXM5"/>
<reference evidence="3 4" key="1">
    <citation type="submission" date="2016-07" db="EMBL/GenBank/DDBJ databases">
        <title>Pervasive Adenine N6-methylation of Active Genes in Fungi.</title>
        <authorList>
            <consortium name="DOE Joint Genome Institute"/>
            <person name="Mondo S.J."/>
            <person name="Dannebaum R.O."/>
            <person name="Kuo R.C."/>
            <person name="Labutti K."/>
            <person name="Haridas S."/>
            <person name="Kuo A."/>
            <person name="Salamov A."/>
            <person name="Ahrendt S.R."/>
            <person name="Lipzen A."/>
            <person name="Sullivan W."/>
            <person name="Andreopoulos W.B."/>
            <person name="Clum A."/>
            <person name="Lindquist E."/>
            <person name="Daum C."/>
            <person name="Ramamoorthy G.K."/>
            <person name="Gryganskyi A."/>
            <person name="Culley D."/>
            <person name="Magnuson J.K."/>
            <person name="James T.Y."/>
            <person name="O'Malley M.A."/>
            <person name="Stajich J.E."/>
            <person name="Spatafora J.W."/>
            <person name="Visel A."/>
            <person name="Grigoriev I.V."/>
        </authorList>
    </citation>
    <scope>NUCLEOTIDE SEQUENCE [LARGE SCALE GENOMIC DNA]</scope>
    <source>
        <strain evidence="3 4">CBS 931.73</strain>
    </source>
</reference>
<keyword evidence="4" id="KW-1185">Reference proteome</keyword>
<evidence type="ECO:0000256" key="1">
    <source>
        <dbReference type="SAM" id="MobiDB-lite"/>
    </source>
</evidence>
<dbReference type="PANTHER" id="PTHR47595:SF1">
    <property type="entry name" value="MYB_SANT-LIKE DNA-BINDING DOMAIN-CONTAINING PROTEIN"/>
    <property type="match status" value="1"/>
</dbReference>
<feature type="domain" description="Myb-like" evidence="2">
    <location>
        <begin position="30"/>
        <end position="86"/>
    </location>
</feature>
<dbReference type="PANTHER" id="PTHR47595">
    <property type="entry name" value="HEAT SHOCK 70 KDA PROTEIN 14"/>
    <property type="match status" value="1"/>
</dbReference>
<dbReference type="AlphaFoldDB" id="A0A1Y1WXM5"/>
<evidence type="ECO:0000313" key="3">
    <source>
        <dbReference type="EMBL" id="ORX78263.1"/>
    </source>
</evidence>
<dbReference type="Gene3D" id="1.10.10.60">
    <property type="entry name" value="Homeodomain-like"/>
    <property type="match status" value="1"/>
</dbReference>
<evidence type="ECO:0000313" key="4">
    <source>
        <dbReference type="Proteomes" id="UP000193498"/>
    </source>
</evidence>
<sequence>MTLSEEHTEINASHDSLNFDASNFKQPTFWSHEETKLLIVLRQEKNALFLSMKRPRKLWAEIAAVLQTRGFDKSSEQCHQKWKNMLRSFREVEEYNAKVGPTEKKKCSFYDEISEFYLKTRFDSPKPSDHDERVSPDSEGKAESSEPPLSRYLFQLDHSVVSKINTIAFPVIRISSTAP</sequence>
<protein>
    <recommendedName>
        <fullName evidence="2">Myb-like domain-containing protein</fullName>
    </recommendedName>
</protein>
<dbReference type="InterPro" id="IPR044822">
    <property type="entry name" value="Myb_DNA-bind_4"/>
</dbReference>
<dbReference type="SMART" id="SM00717">
    <property type="entry name" value="SANT"/>
    <property type="match status" value="1"/>
</dbReference>
<gene>
    <name evidence="3" type="ORF">K493DRAFT_103861</name>
</gene>
<feature type="compositionally biased region" description="Basic and acidic residues" evidence="1">
    <location>
        <begin position="122"/>
        <end position="144"/>
    </location>
</feature>
<organism evidence="3 4">
    <name type="scientific">Basidiobolus meristosporus CBS 931.73</name>
    <dbReference type="NCBI Taxonomy" id="1314790"/>
    <lineage>
        <taxon>Eukaryota</taxon>
        <taxon>Fungi</taxon>
        <taxon>Fungi incertae sedis</taxon>
        <taxon>Zoopagomycota</taxon>
        <taxon>Entomophthoromycotina</taxon>
        <taxon>Basidiobolomycetes</taxon>
        <taxon>Basidiobolales</taxon>
        <taxon>Basidiobolaceae</taxon>
        <taxon>Basidiobolus</taxon>
    </lineage>
</organism>
<evidence type="ECO:0000259" key="2">
    <source>
        <dbReference type="PROSITE" id="PS50090"/>
    </source>
</evidence>
<name>A0A1Y1WXM5_9FUNG</name>
<comment type="caution">
    <text evidence="3">The sequence shown here is derived from an EMBL/GenBank/DDBJ whole genome shotgun (WGS) entry which is preliminary data.</text>
</comment>
<dbReference type="InterPro" id="IPR009057">
    <property type="entry name" value="Homeodomain-like_sf"/>
</dbReference>
<dbReference type="CDD" id="cd12203">
    <property type="entry name" value="GT1"/>
    <property type="match status" value="1"/>
</dbReference>
<dbReference type="EMBL" id="MCFE01000836">
    <property type="protein sequence ID" value="ORX78263.1"/>
    <property type="molecule type" value="Genomic_DNA"/>
</dbReference>
<accession>A0A1Y1WXM5</accession>
<proteinExistence type="predicted"/>
<dbReference type="PROSITE" id="PS50090">
    <property type="entry name" value="MYB_LIKE"/>
    <property type="match status" value="1"/>
</dbReference>
<dbReference type="Proteomes" id="UP000193498">
    <property type="component" value="Unassembled WGS sequence"/>
</dbReference>